<comment type="function">
    <text evidence="9">Catalyzes the phosphorylation of the position 2 hydroxy group of 4-diphosphocytidyl-2C-methyl-D-erythritol.</text>
</comment>
<dbReference type="Pfam" id="PF00288">
    <property type="entry name" value="GHMP_kinases_N"/>
    <property type="match status" value="1"/>
</dbReference>
<proteinExistence type="inferred from homology"/>
<keyword evidence="6 9" id="KW-0418">Kinase</keyword>
<dbReference type="PANTHER" id="PTHR43527:SF2">
    <property type="entry name" value="4-DIPHOSPHOCYTIDYL-2-C-METHYL-D-ERYTHRITOL KINASE, CHLOROPLASTIC"/>
    <property type="match status" value="1"/>
</dbReference>
<comment type="caution">
    <text evidence="12">The sequence shown here is derived from an EMBL/GenBank/DDBJ whole genome shotgun (WGS) entry which is preliminary data.</text>
</comment>
<dbReference type="EC" id="2.7.1.148" evidence="2 9"/>
<keyword evidence="7 9" id="KW-0067">ATP-binding</keyword>
<organism evidence="12 13">
    <name type="scientific">Candidatus Coproplasma avicola</name>
    <dbReference type="NCBI Taxonomy" id="2840744"/>
    <lineage>
        <taxon>Bacteria</taxon>
        <taxon>Bacillati</taxon>
        <taxon>Bacillota</taxon>
        <taxon>Clostridia</taxon>
        <taxon>Eubacteriales</taxon>
        <taxon>Candidatus Coproplasma</taxon>
    </lineage>
</organism>
<comment type="pathway">
    <text evidence="9">Isoprenoid biosynthesis; isopentenyl diphosphate biosynthesis via DXP pathway; isopentenyl diphosphate from 1-deoxy-D-xylulose 5-phosphate: step 3/6.</text>
</comment>
<evidence type="ECO:0000256" key="6">
    <source>
        <dbReference type="ARBA" id="ARBA00022777"/>
    </source>
</evidence>
<comment type="caution">
    <text evidence="9">Lacks conserved residue(s) required for the propagation of feature annotation.</text>
</comment>
<dbReference type="NCBIfam" id="TIGR00154">
    <property type="entry name" value="ispE"/>
    <property type="match status" value="1"/>
</dbReference>
<dbReference type="InterPro" id="IPR020568">
    <property type="entry name" value="Ribosomal_Su5_D2-typ_SF"/>
</dbReference>
<dbReference type="Gene3D" id="3.30.230.10">
    <property type="match status" value="1"/>
</dbReference>
<evidence type="ECO:0000313" key="13">
    <source>
        <dbReference type="Proteomes" id="UP000823913"/>
    </source>
</evidence>
<dbReference type="GO" id="GO:0019288">
    <property type="term" value="P:isopentenyl diphosphate biosynthetic process, methylerythritol 4-phosphate pathway"/>
    <property type="evidence" value="ECO:0007669"/>
    <property type="project" value="UniProtKB-UniRule"/>
</dbReference>
<name>A0A9D1E5P4_9FIRM</name>
<evidence type="ECO:0000256" key="8">
    <source>
        <dbReference type="ARBA" id="ARBA00032554"/>
    </source>
</evidence>
<dbReference type="HAMAP" id="MF_00061">
    <property type="entry name" value="IspE"/>
    <property type="match status" value="1"/>
</dbReference>
<evidence type="ECO:0000256" key="7">
    <source>
        <dbReference type="ARBA" id="ARBA00022840"/>
    </source>
</evidence>
<comment type="catalytic activity">
    <reaction evidence="9">
        <text>4-CDP-2-C-methyl-D-erythritol + ATP = 4-CDP-2-C-methyl-D-erythritol 2-phosphate + ADP + H(+)</text>
        <dbReference type="Rhea" id="RHEA:18437"/>
        <dbReference type="ChEBI" id="CHEBI:15378"/>
        <dbReference type="ChEBI" id="CHEBI:30616"/>
        <dbReference type="ChEBI" id="CHEBI:57823"/>
        <dbReference type="ChEBI" id="CHEBI:57919"/>
        <dbReference type="ChEBI" id="CHEBI:456216"/>
        <dbReference type="EC" id="2.7.1.148"/>
    </reaction>
</comment>
<dbReference type="InterPro" id="IPR036554">
    <property type="entry name" value="GHMP_kinase_C_sf"/>
</dbReference>
<gene>
    <name evidence="9 12" type="primary">ispE</name>
    <name evidence="12" type="ORF">IAB94_02610</name>
</gene>
<comment type="similarity">
    <text evidence="1 9">Belongs to the GHMP kinase family. IspE subfamily.</text>
</comment>
<dbReference type="GO" id="GO:0050515">
    <property type="term" value="F:4-(cytidine 5'-diphospho)-2-C-methyl-D-erythritol kinase activity"/>
    <property type="evidence" value="ECO:0007669"/>
    <property type="project" value="UniProtKB-UniRule"/>
</dbReference>
<evidence type="ECO:0000256" key="2">
    <source>
        <dbReference type="ARBA" id="ARBA00012052"/>
    </source>
</evidence>
<dbReference type="Gene3D" id="3.30.70.890">
    <property type="entry name" value="GHMP kinase, C-terminal domain"/>
    <property type="match status" value="1"/>
</dbReference>
<feature type="domain" description="GHMP kinase C-terminal" evidence="11">
    <location>
        <begin position="215"/>
        <end position="289"/>
    </location>
</feature>
<feature type="active site" evidence="9">
    <location>
        <position position="152"/>
    </location>
</feature>
<keyword evidence="5 9" id="KW-0547">Nucleotide-binding</keyword>
<dbReference type="InterPro" id="IPR014721">
    <property type="entry name" value="Ribsml_uS5_D2-typ_fold_subgr"/>
</dbReference>
<feature type="domain" description="GHMP kinase N-terminal" evidence="10">
    <location>
        <begin position="85"/>
        <end position="151"/>
    </location>
</feature>
<dbReference type="Proteomes" id="UP000823913">
    <property type="component" value="Unassembled WGS sequence"/>
</dbReference>
<evidence type="ECO:0000256" key="9">
    <source>
        <dbReference type="HAMAP-Rule" id="MF_00061"/>
    </source>
</evidence>
<accession>A0A9D1E5P4</accession>
<keyword evidence="4 9" id="KW-0808">Transferase</keyword>
<reference evidence="12" key="2">
    <citation type="journal article" date="2021" name="PeerJ">
        <title>Extensive microbial diversity within the chicken gut microbiome revealed by metagenomics and culture.</title>
        <authorList>
            <person name="Gilroy R."/>
            <person name="Ravi A."/>
            <person name="Getino M."/>
            <person name="Pursley I."/>
            <person name="Horton D.L."/>
            <person name="Alikhan N.F."/>
            <person name="Baker D."/>
            <person name="Gharbi K."/>
            <person name="Hall N."/>
            <person name="Watson M."/>
            <person name="Adriaenssens E.M."/>
            <person name="Foster-Nyarko E."/>
            <person name="Jarju S."/>
            <person name="Secka A."/>
            <person name="Antonio M."/>
            <person name="Oren A."/>
            <person name="Chaudhuri R.R."/>
            <person name="La Ragione R."/>
            <person name="Hildebrand F."/>
            <person name="Pallen M.J."/>
        </authorList>
    </citation>
    <scope>NUCLEOTIDE SEQUENCE</scope>
    <source>
        <strain evidence="12">ChiW16-3235</strain>
    </source>
</reference>
<dbReference type="SUPFAM" id="SSF55060">
    <property type="entry name" value="GHMP Kinase, C-terminal domain"/>
    <property type="match status" value="1"/>
</dbReference>
<evidence type="ECO:0000256" key="1">
    <source>
        <dbReference type="ARBA" id="ARBA00009684"/>
    </source>
</evidence>
<reference evidence="12" key="1">
    <citation type="submission" date="2020-10" db="EMBL/GenBank/DDBJ databases">
        <authorList>
            <person name="Gilroy R."/>
        </authorList>
    </citation>
    <scope>NUCLEOTIDE SEQUENCE</scope>
    <source>
        <strain evidence="12">ChiW16-3235</strain>
    </source>
</reference>
<sequence length="302" mass="31631">MHKNIEKRVAVCYNCSMQKVAVRSYAKINLSLDITGSRGGYHSIDSVVASINICDEITAAPRSDGRVYVAMCGMGSEDIPPEKNNAVKAAERFIGRFGTCGADIAIKKNIPVGAGLGGSSADVAGVLNALAKLYGVTDGEGLKAIADELGSDCGYMLRGGFARMTGRGERVCHINFGGRFYLILLLPGEGVSTARCYALSDVYPEKRHTSAAVHSAICGGQPQKVGALLSNGLYPAAVVINPSVREAFDGLLSLGADGVNMTGSGSGVYALFCDRDARDSALKKYRGAFPAVAAHTLVPEEE</sequence>
<dbReference type="InterPro" id="IPR013750">
    <property type="entry name" value="GHMP_kinase_C_dom"/>
</dbReference>
<evidence type="ECO:0000256" key="3">
    <source>
        <dbReference type="ARBA" id="ARBA00017473"/>
    </source>
</evidence>
<dbReference type="AlphaFoldDB" id="A0A9D1E5P4"/>
<dbReference type="PIRSF" id="PIRSF010376">
    <property type="entry name" value="IspE"/>
    <property type="match status" value="1"/>
</dbReference>
<dbReference type="Pfam" id="PF08544">
    <property type="entry name" value="GHMP_kinases_C"/>
    <property type="match status" value="1"/>
</dbReference>
<dbReference type="SUPFAM" id="SSF54211">
    <property type="entry name" value="Ribosomal protein S5 domain 2-like"/>
    <property type="match status" value="1"/>
</dbReference>
<evidence type="ECO:0000313" key="12">
    <source>
        <dbReference type="EMBL" id="HIR66925.1"/>
    </source>
</evidence>
<protein>
    <recommendedName>
        <fullName evidence="3 9">4-diphosphocytidyl-2-C-methyl-D-erythritol kinase</fullName>
        <shortName evidence="9">CMK</shortName>
        <ecNumber evidence="2 9">2.7.1.148</ecNumber>
    </recommendedName>
    <alternativeName>
        <fullName evidence="8 9">4-(cytidine-5'-diphospho)-2-C-methyl-D-erythritol kinase</fullName>
    </alternativeName>
</protein>
<evidence type="ECO:0000259" key="11">
    <source>
        <dbReference type="Pfam" id="PF08544"/>
    </source>
</evidence>
<dbReference type="GO" id="GO:0005524">
    <property type="term" value="F:ATP binding"/>
    <property type="evidence" value="ECO:0007669"/>
    <property type="project" value="UniProtKB-UniRule"/>
</dbReference>
<evidence type="ECO:0000259" key="10">
    <source>
        <dbReference type="Pfam" id="PF00288"/>
    </source>
</evidence>
<dbReference type="InterPro" id="IPR004424">
    <property type="entry name" value="IspE"/>
</dbReference>
<dbReference type="InterPro" id="IPR006204">
    <property type="entry name" value="GHMP_kinase_N_dom"/>
</dbReference>
<dbReference type="GO" id="GO:0016114">
    <property type="term" value="P:terpenoid biosynthetic process"/>
    <property type="evidence" value="ECO:0007669"/>
    <property type="project" value="UniProtKB-UniRule"/>
</dbReference>
<evidence type="ECO:0000256" key="4">
    <source>
        <dbReference type="ARBA" id="ARBA00022679"/>
    </source>
</evidence>
<dbReference type="EMBL" id="DVHK01000061">
    <property type="protein sequence ID" value="HIR66925.1"/>
    <property type="molecule type" value="Genomic_DNA"/>
</dbReference>
<dbReference type="PANTHER" id="PTHR43527">
    <property type="entry name" value="4-DIPHOSPHOCYTIDYL-2-C-METHYL-D-ERYTHRITOL KINASE, CHLOROPLASTIC"/>
    <property type="match status" value="1"/>
</dbReference>
<keyword evidence="9" id="KW-0414">Isoprene biosynthesis</keyword>
<evidence type="ECO:0000256" key="5">
    <source>
        <dbReference type="ARBA" id="ARBA00022741"/>
    </source>
</evidence>
<feature type="active site" evidence="9">
    <location>
        <position position="27"/>
    </location>
</feature>